<keyword evidence="1" id="KW-0472">Membrane</keyword>
<proteinExistence type="predicted"/>
<comment type="caution">
    <text evidence="2">The sequence shown here is derived from an EMBL/GenBank/DDBJ whole genome shotgun (WGS) entry which is preliminary data.</text>
</comment>
<dbReference type="EMBL" id="JBHUMP010000009">
    <property type="protein sequence ID" value="MFD2740275.1"/>
    <property type="molecule type" value="Genomic_DNA"/>
</dbReference>
<protein>
    <submittedName>
        <fullName evidence="2">Uncharacterized protein</fullName>
    </submittedName>
</protein>
<gene>
    <name evidence="2" type="ORF">ACFSUD_11875</name>
</gene>
<keyword evidence="1" id="KW-0812">Transmembrane</keyword>
<evidence type="ECO:0000313" key="2">
    <source>
        <dbReference type="EMBL" id="MFD2740275.1"/>
    </source>
</evidence>
<dbReference type="Proteomes" id="UP001597474">
    <property type="component" value="Unassembled WGS sequence"/>
</dbReference>
<accession>A0ABW5U398</accession>
<name>A0ABW5U398_9RHOB</name>
<keyword evidence="1" id="KW-1133">Transmembrane helix</keyword>
<feature type="transmembrane region" description="Helical" evidence="1">
    <location>
        <begin position="20"/>
        <end position="40"/>
    </location>
</feature>
<sequence>MRRSKKPFRPGRNSSHGADWIILTAAALGCAIVLIASIHAGDRGLAAHLGSYISPTRYF</sequence>
<dbReference type="PROSITE" id="PS51257">
    <property type="entry name" value="PROKAR_LIPOPROTEIN"/>
    <property type="match status" value="1"/>
</dbReference>
<organism evidence="2 3">
    <name type="scientific">Sulfitobacter aestuarii</name>
    <dbReference type="NCBI Taxonomy" id="2161676"/>
    <lineage>
        <taxon>Bacteria</taxon>
        <taxon>Pseudomonadati</taxon>
        <taxon>Pseudomonadota</taxon>
        <taxon>Alphaproteobacteria</taxon>
        <taxon>Rhodobacterales</taxon>
        <taxon>Roseobacteraceae</taxon>
        <taxon>Sulfitobacter</taxon>
    </lineage>
</organism>
<evidence type="ECO:0000313" key="3">
    <source>
        <dbReference type="Proteomes" id="UP001597474"/>
    </source>
</evidence>
<dbReference type="RefSeq" id="WP_386374664.1">
    <property type="nucleotide sequence ID" value="NZ_JBHUMP010000009.1"/>
</dbReference>
<keyword evidence="3" id="KW-1185">Reference proteome</keyword>
<evidence type="ECO:0000256" key="1">
    <source>
        <dbReference type="SAM" id="Phobius"/>
    </source>
</evidence>
<reference evidence="3" key="1">
    <citation type="journal article" date="2019" name="Int. J. Syst. Evol. Microbiol.">
        <title>The Global Catalogue of Microorganisms (GCM) 10K type strain sequencing project: providing services to taxonomists for standard genome sequencing and annotation.</title>
        <authorList>
            <consortium name="The Broad Institute Genomics Platform"/>
            <consortium name="The Broad Institute Genome Sequencing Center for Infectious Disease"/>
            <person name="Wu L."/>
            <person name="Ma J."/>
        </authorList>
    </citation>
    <scope>NUCLEOTIDE SEQUENCE [LARGE SCALE GENOMIC DNA]</scope>
    <source>
        <strain evidence="3">TISTR 2562</strain>
    </source>
</reference>